<keyword evidence="2" id="KW-1185">Reference proteome</keyword>
<protein>
    <submittedName>
        <fullName evidence="1">Uncharacterized protein</fullName>
    </submittedName>
</protein>
<evidence type="ECO:0000313" key="2">
    <source>
        <dbReference type="Proteomes" id="UP000828251"/>
    </source>
</evidence>
<name>A0A9D3UVN5_9ROSI</name>
<dbReference type="OrthoDB" id="10496803at2759"/>
<reference evidence="1 2" key="1">
    <citation type="journal article" date="2021" name="Plant Biotechnol. J.">
        <title>Multi-omics assisted identification of the key and species-specific regulatory components of drought-tolerant mechanisms in Gossypium stocksii.</title>
        <authorList>
            <person name="Yu D."/>
            <person name="Ke L."/>
            <person name="Zhang D."/>
            <person name="Wu Y."/>
            <person name="Sun Y."/>
            <person name="Mei J."/>
            <person name="Sun J."/>
            <person name="Sun Y."/>
        </authorList>
    </citation>
    <scope>NUCLEOTIDE SEQUENCE [LARGE SCALE GENOMIC DNA]</scope>
    <source>
        <strain evidence="2">cv. E1</strain>
        <tissue evidence="1">Leaf</tissue>
    </source>
</reference>
<sequence>MTPTKGILDPGRHSMVVFKEYVCSRPPTRVVASSTGALVFRIDSSSLRSEWGKISGINNNKRLNKTIREKWRPFKASFPKVPLTESISNIIELLQSQLWQGLVTKVLKYVGETKDVQDIA</sequence>
<gene>
    <name evidence="1" type="ORF">J1N35_028170</name>
</gene>
<proteinExistence type="predicted"/>
<dbReference type="Proteomes" id="UP000828251">
    <property type="component" value="Unassembled WGS sequence"/>
</dbReference>
<dbReference type="AlphaFoldDB" id="A0A9D3UVN5"/>
<dbReference type="EMBL" id="JAIQCV010000009">
    <property type="protein sequence ID" value="KAH1063183.1"/>
    <property type="molecule type" value="Genomic_DNA"/>
</dbReference>
<accession>A0A9D3UVN5</accession>
<organism evidence="1 2">
    <name type="scientific">Gossypium stocksii</name>
    <dbReference type="NCBI Taxonomy" id="47602"/>
    <lineage>
        <taxon>Eukaryota</taxon>
        <taxon>Viridiplantae</taxon>
        <taxon>Streptophyta</taxon>
        <taxon>Embryophyta</taxon>
        <taxon>Tracheophyta</taxon>
        <taxon>Spermatophyta</taxon>
        <taxon>Magnoliopsida</taxon>
        <taxon>eudicotyledons</taxon>
        <taxon>Gunneridae</taxon>
        <taxon>Pentapetalae</taxon>
        <taxon>rosids</taxon>
        <taxon>malvids</taxon>
        <taxon>Malvales</taxon>
        <taxon>Malvaceae</taxon>
        <taxon>Malvoideae</taxon>
        <taxon>Gossypium</taxon>
    </lineage>
</organism>
<comment type="caution">
    <text evidence="1">The sequence shown here is derived from an EMBL/GenBank/DDBJ whole genome shotgun (WGS) entry which is preliminary data.</text>
</comment>
<evidence type="ECO:0000313" key="1">
    <source>
        <dbReference type="EMBL" id="KAH1063183.1"/>
    </source>
</evidence>